<dbReference type="Pfam" id="PF13616">
    <property type="entry name" value="Rotamase_3"/>
    <property type="match status" value="1"/>
</dbReference>
<dbReference type="STRING" id="204669.Acid345_4225"/>
<dbReference type="PANTHER" id="PTHR47637">
    <property type="entry name" value="CHAPERONE SURA"/>
    <property type="match status" value="1"/>
</dbReference>
<dbReference type="InterPro" id="IPR046357">
    <property type="entry name" value="PPIase_dom_sf"/>
</dbReference>
<dbReference type="PROSITE" id="PS50198">
    <property type="entry name" value="PPIC_PPIASE_2"/>
    <property type="match status" value="1"/>
</dbReference>
<dbReference type="EnsemblBacteria" id="ABF43225">
    <property type="protein sequence ID" value="ABF43225"/>
    <property type="gene ID" value="Acid345_4225"/>
</dbReference>
<keyword evidence="1 7" id="KW-0732">Signal</keyword>
<dbReference type="GO" id="GO:0003755">
    <property type="term" value="F:peptidyl-prolyl cis-trans isomerase activity"/>
    <property type="evidence" value="ECO:0007669"/>
    <property type="project" value="UniProtKB-KW"/>
</dbReference>
<gene>
    <name evidence="9" type="ordered locus">Acid345_4225</name>
</gene>
<dbReference type="AlphaFoldDB" id="Q1IIS5"/>
<dbReference type="SUPFAM" id="SSF109998">
    <property type="entry name" value="Triger factor/SurA peptide-binding domain-like"/>
    <property type="match status" value="1"/>
</dbReference>
<dbReference type="PROSITE" id="PS01096">
    <property type="entry name" value="PPIC_PPIASE_1"/>
    <property type="match status" value="1"/>
</dbReference>
<dbReference type="InterPro" id="IPR023058">
    <property type="entry name" value="PPIase_PpiC_CS"/>
</dbReference>
<reference evidence="9 10" key="1">
    <citation type="journal article" date="2009" name="Appl. Environ. Microbiol.">
        <title>Three genomes from the phylum Acidobacteria provide insight into the lifestyles of these microorganisms in soils.</title>
        <authorList>
            <person name="Ward N.L."/>
            <person name="Challacombe J.F."/>
            <person name="Janssen P.H."/>
            <person name="Henrissat B."/>
            <person name="Coutinho P.M."/>
            <person name="Wu M."/>
            <person name="Xie G."/>
            <person name="Haft D.H."/>
            <person name="Sait M."/>
            <person name="Badger J."/>
            <person name="Barabote R.D."/>
            <person name="Bradley B."/>
            <person name="Brettin T.S."/>
            <person name="Brinkac L.M."/>
            <person name="Bruce D."/>
            <person name="Creasy T."/>
            <person name="Daugherty S.C."/>
            <person name="Davidsen T.M."/>
            <person name="DeBoy R.T."/>
            <person name="Detter J.C."/>
            <person name="Dodson R.J."/>
            <person name="Durkin A.S."/>
            <person name="Ganapathy A."/>
            <person name="Gwinn-Giglio M."/>
            <person name="Han C.S."/>
            <person name="Khouri H."/>
            <person name="Kiss H."/>
            <person name="Kothari S.P."/>
            <person name="Madupu R."/>
            <person name="Nelson K.E."/>
            <person name="Nelson W.C."/>
            <person name="Paulsen I."/>
            <person name="Penn K."/>
            <person name="Ren Q."/>
            <person name="Rosovitz M.J."/>
            <person name="Selengut J.D."/>
            <person name="Shrivastava S."/>
            <person name="Sullivan S.A."/>
            <person name="Tapia R."/>
            <person name="Thompson L.S."/>
            <person name="Watkins K.L."/>
            <person name="Yang Q."/>
            <person name="Yu C."/>
            <person name="Zafar N."/>
            <person name="Zhou L."/>
            <person name="Kuske C.R."/>
        </authorList>
    </citation>
    <scope>NUCLEOTIDE SEQUENCE [LARGE SCALE GENOMIC DNA]</scope>
    <source>
        <strain evidence="9 10">Ellin345</strain>
    </source>
</reference>
<feature type="signal peptide" evidence="7">
    <location>
        <begin position="1"/>
        <end position="30"/>
    </location>
</feature>
<dbReference type="InterPro" id="IPR000297">
    <property type="entry name" value="PPIase_PpiC"/>
</dbReference>
<dbReference type="SUPFAM" id="SSF54534">
    <property type="entry name" value="FKBP-like"/>
    <property type="match status" value="1"/>
</dbReference>
<dbReference type="Gene3D" id="3.10.50.40">
    <property type="match status" value="1"/>
</dbReference>
<dbReference type="KEGG" id="aba:Acid345_4225"/>
<evidence type="ECO:0000256" key="7">
    <source>
        <dbReference type="SAM" id="SignalP"/>
    </source>
</evidence>
<dbReference type="Pfam" id="PF09312">
    <property type="entry name" value="SurA_N"/>
    <property type="match status" value="1"/>
</dbReference>
<dbReference type="OrthoDB" id="14196at2"/>
<accession>Q1IIS5</accession>
<keyword evidence="3 6" id="KW-0697">Rotamase</keyword>
<keyword evidence="4" id="KW-0143">Chaperone</keyword>
<keyword evidence="2" id="KW-0574">Periplasm</keyword>
<evidence type="ECO:0000256" key="5">
    <source>
        <dbReference type="ARBA" id="ARBA00023235"/>
    </source>
</evidence>
<dbReference type="InterPro" id="IPR050280">
    <property type="entry name" value="OMP_Chaperone_SurA"/>
</dbReference>
<dbReference type="InterPro" id="IPR027304">
    <property type="entry name" value="Trigger_fact/SurA_dom_sf"/>
</dbReference>
<evidence type="ECO:0000256" key="6">
    <source>
        <dbReference type="PROSITE-ProRule" id="PRU00278"/>
    </source>
</evidence>
<feature type="chain" id="PRO_5007923062" evidence="7">
    <location>
        <begin position="31"/>
        <end position="369"/>
    </location>
</feature>
<evidence type="ECO:0000256" key="4">
    <source>
        <dbReference type="ARBA" id="ARBA00023186"/>
    </source>
</evidence>
<proteinExistence type="predicted"/>
<evidence type="ECO:0000313" key="10">
    <source>
        <dbReference type="Proteomes" id="UP000002432"/>
    </source>
</evidence>
<evidence type="ECO:0000256" key="2">
    <source>
        <dbReference type="ARBA" id="ARBA00022764"/>
    </source>
</evidence>
<protein>
    <submittedName>
        <fullName evidence="9">PpiC-type peptidyl-prolyl cis-trans isomerase</fullName>
    </submittedName>
</protein>
<evidence type="ECO:0000256" key="3">
    <source>
        <dbReference type="ARBA" id="ARBA00023110"/>
    </source>
</evidence>
<dbReference type="Proteomes" id="UP000002432">
    <property type="component" value="Chromosome"/>
</dbReference>
<keyword evidence="5 6" id="KW-0413">Isomerase</keyword>
<dbReference type="Gene3D" id="1.10.4030.10">
    <property type="entry name" value="Porin chaperone SurA, peptide-binding domain"/>
    <property type="match status" value="1"/>
</dbReference>
<dbReference type="eggNOG" id="COG0760">
    <property type="taxonomic scope" value="Bacteria"/>
</dbReference>
<feature type="domain" description="PpiC" evidence="8">
    <location>
        <begin position="184"/>
        <end position="285"/>
    </location>
</feature>
<evidence type="ECO:0000313" key="9">
    <source>
        <dbReference type="EMBL" id="ABF43225.1"/>
    </source>
</evidence>
<organism evidence="9 10">
    <name type="scientific">Koribacter versatilis (strain Ellin345)</name>
    <dbReference type="NCBI Taxonomy" id="204669"/>
    <lineage>
        <taxon>Bacteria</taxon>
        <taxon>Pseudomonadati</taxon>
        <taxon>Acidobacteriota</taxon>
        <taxon>Terriglobia</taxon>
        <taxon>Terriglobales</taxon>
        <taxon>Candidatus Korobacteraceae</taxon>
        <taxon>Candidatus Korobacter</taxon>
    </lineage>
</organism>
<dbReference type="HOGENOM" id="CLU_034646_5_0_0"/>
<evidence type="ECO:0000256" key="1">
    <source>
        <dbReference type="ARBA" id="ARBA00022729"/>
    </source>
</evidence>
<dbReference type="PANTHER" id="PTHR47637:SF1">
    <property type="entry name" value="CHAPERONE SURA"/>
    <property type="match status" value="1"/>
</dbReference>
<dbReference type="EMBL" id="CP000360">
    <property type="protein sequence ID" value="ABF43225.1"/>
    <property type="molecule type" value="Genomic_DNA"/>
</dbReference>
<keyword evidence="10" id="KW-1185">Reference proteome</keyword>
<name>Q1IIS5_KORVE</name>
<dbReference type="InterPro" id="IPR015391">
    <property type="entry name" value="SurA_N"/>
</dbReference>
<sequence>MFLVSVVQEFMKKILVSSFLVAALAVPMFAGDDTVVEEIIARVNNQIITRADLRRESEQVLDQLKQQDAATADQKFVQRQKDVLRDLIDQQLLVDKGADLGISADAELIKRLDEMRKQMNLASMDDLENEAKKQGVSFEDFKQNMKNQIITQRVISQEVGSHIQITKDEEQKFYDAHKSEMERPEQVRLSEILVPVDAEKDPNATAAQQKAEGIIAELKAGKKFDDVAKAESAGPTAKEQGGDLGYFKRGVLAKQLEDTVFPLKEGEYTEPIRTKQGFVIIKVTEHQQSGVPPLQQIEPKLQEAVYMEKLEPTLRTYLTKLREEAYIDVKPGYIDTAASPNETKPIYTTSADSEHAKSKLKKKKKFGII</sequence>
<evidence type="ECO:0000259" key="8">
    <source>
        <dbReference type="PROSITE" id="PS50198"/>
    </source>
</evidence>